<evidence type="ECO:0000313" key="2">
    <source>
        <dbReference type="EMBL" id="KAI8578559.1"/>
    </source>
</evidence>
<keyword evidence="1" id="KW-1133">Transmembrane helix</keyword>
<evidence type="ECO:0000256" key="1">
    <source>
        <dbReference type="SAM" id="Phobius"/>
    </source>
</evidence>
<dbReference type="EMBL" id="MU620928">
    <property type="protein sequence ID" value="KAI8578559.1"/>
    <property type="molecule type" value="Genomic_DNA"/>
</dbReference>
<comment type="caution">
    <text evidence="2">The sequence shown here is derived from an EMBL/GenBank/DDBJ whole genome shotgun (WGS) entry which is preliminary data.</text>
</comment>
<name>A0AAD5E7Z5_UMBRA</name>
<reference evidence="2" key="1">
    <citation type="submission" date="2021-06" db="EMBL/GenBank/DDBJ databases">
        <authorList>
            <consortium name="DOE Joint Genome Institute"/>
            <person name="Mondo S.J."/>
            <person name="Amses K.R."/>
            <person name="Simmons D.R."/>
            <person name="Longcore J.E."/>
            <person name="Seto K."/>
            <person name="Alves G.H."/>
            <person name="Bonds A.E."/>
            <person name="Quandt C.A."/>
            <person name="Davis W.J."/>
            <person name="Chang Y."/>
            <person name="Letcher P.M."/>
            <person name="Powell M.J."/>
            <person name="Kuo A."/>
            <person name="Labutti K."/>
            <person name="Pangilinan J."/>
            <person name="Andreopoulos W."/>
            <person name="Tritt A."/>
            <person name="Riley R."/>
            <person name="Hundley H."/>
            <person name="Johnson J."/>
            <person name="Lipzen A."/>
            <person name="Barry K."/>
            <person name="Berbee M.L."/>
            <person name="Buchler N.E."/>
            <person name="Grigoriev I.V."/>
            <person name="Spatafora J.W."/>
            <person name="Stajich J.E."/>
            <person name="James T.Y."/>
        </authorList>
    </citation>
    <scope>NUCLEOTIDE SEQUENCE</scope>
    <source>
        <strain evidence="2">AG</strain>
    </source>
</reference>
<gene>
    <name evidence="2" type="ORF">K450DRAFT_246343</name>
</gene>
<feature type="transmembrane region" description="Helical" evidence="1">
    <location>
        <begin position="223"/>
        <end position="244"/>
    </location>
</feature>
<keyword evidence="3" id="KW-1185">Reference proteome</keyword>
<reference evidence="2" key="2">
    <citation type="journal article" date="2022" name="Proc. Natl. Acad. Sci. U.S.A.">
        <title>Diploid-dominant life cycles characterize the early evolution of Fungi.</title>
        <authorList>
            <person name="Amses K.R."/>
            <person name="Simmons D.R."/>
            <person name="Longcore J.E."/>
            <person name="Mondo S.J."/>
            <person name="Seto K."/>
            <person name="Jeronimo G.H."/>
            <person name="Bonds A.E."/>
            <person name="Quandt C.A."/>
            <person name="Davis W.J."/>
            <person name="Chang Y."/>
            <person name="Federici B.A."/>
            <person name="Kuo A."/>
            <person name="LaButti K."/>
            <person name="Pangilinan J."/>
            <person name="Andreopoulos W."/>
            <person name="Tritt A."/>
            <person name="Riley R."/>
            <person name="Hundley H."/>
            <person name="Johnson J."/>
            <person name="Lipzen A."/>
            <person name="Barry K."/>
            <person name="Lang B.F."/>
            <person name="Cuomo C.A."/>
            <person name="Buchler N.E."/>
            <person name="Grigoriev I.V."/>
            <person name="Spatafora J.W."/>
            <person name="Stajich J.E."/>
            <person name="James T.Y."/>
        </authorList>
    </citation>
    <scope>NUCLEOTIDE SEQUENCE</scope>
    <source>
        <strain evidence="2">AG</strain>
    </source>
</reference>
<organism evidence="2 3">
    <name type="scientific">Umbelopsis ramanniana AG</name>
    <dbReference type="NCBI Taxonomy" id="1314678"/>
    <lineage>
        <taxon>Eukaryota</taxon>
        <taxon>Fungi</taxon>
        <taxon>Fungi incertae sedis</taxon>
        <taxon>Mucoromycota</taxon>
        <taxon>Mucoromycotina</taxon>
        <taxon>Umbelopsidomycetes</taxon>
        <taxon>Umbelopsidales</taxon>
        <taxon>Umbelopsidaceae</taxon>
        <taxon>Umbelopsis</taxon>
    </lineage>
</organism>
<evidence type="ECO:0000313" key="3">
    <source>
        <dbReference type="Proteomes" id="UP001206595"/>
    </source>
</evidence>
<keyword evidence="1" id="KW-0472">Membrane</keyword>
<accession>A0AAD5E7Z5</accession>
<dbReference type="AlphaFoldDB" id="A0AAD5E7Z5"/>
<proteinExistence type="predicted"/>
<dbReference type="Proteomes" id="UP001206595">
    <property type="component" value="Unassembled WGS sequence"/>
</dbReference>
<dbReference type="GeneID" id="75915252"/>
<keyword evidence="1" id="KW-0812">Transmembrane</keyword>
<sequence length="332" mass="36189">MVLANDLRLDVNMVKFSEASGVHPLAGSINWPNIYETFTTGEIRTTYAATGVYFAGVNNSVVLSDLVVYIEQNSTARVWSGNLSTILQNFNFSTTLCEGEPLCAINMAEITGSARLARVSIVNDEFRLESINVYMSYPHTTTVASVNMSITGYSTKLGDVYNSTNVPKTWKNSLVFSNTSTGDKRQDTKILKQGQIDTVFYTSYGWNGATVSRYKRKGNGVQINASMIVITVLAAVVAISAWLMQRIDGLSAFGPPLALSIAGLVEQDTASDNSPDSDKDVQLRRSSSSSRLFLTVNGKPLMTAEVALNEGLSLMNKIEMERKTTTIDVILP</sequence>
<dbReference type="RefSeq" id="XP_051443563.1">
    <property type="nucleotide sequence ID" value="XM_051589907.1"/>
</dbReference>
<protein>
    <recommendedName>
        <fullName evidence="4">Transmembrane protein</fullName>
    </recommendedName>
</protein>
<evidence type="ECO:0008006" key="4">
    <source>
        <dbReference type="Google" id="ProtNLM"/>
    </source>
</evidence>